<dbReference type="STRING" id="178035.A0A154PBN9"/>
<dbReference type="InterPro" id="IPR045696">
    <property type="entry name" value="Ubox5_N"/>
</dbReference>
<dbReference type="PROSITE" id="PS51698">
    <property type="entry name" value="U_BOX"/>
    <property type="match status" value="1"/>
</dbReference>
<dbReference type="Gene3D" id="3.30.40.10">
    <property type="entry name" value="Zinc/RING finger domain, C3HC4 (zinc finger)"/>
    <property type="match status" value="1"/>
</dbReference>
<dbReference type="InterPro" id="IPR013083">
    <property type="entry name" value="Znf_RING/FYVE/PHD"/>
</dbReference>
<dbReference type="Proteomes" id="UP000076502">
    <property type="component" value="Unassembled WGS sequence"/>
</dbReference>
<feature type="domain" description="U-box" evidence="1">
    <location>
        <begin position="233"/>
        <end position="313"/>
    </location>
</feature>
<dbReference type="Pfam" id="PF04564">
    <property type="entry name" value="U-box"/>
    <property type="match status" value="1"/>
</dbReference>
<organism evidence="2 3">
    <name type="scientific">Dufourea novaeangliae</name>
    <name type="common">Sweat bee</name>
    <dbReference type="NCBI Taxonomy" id="178035"/>
    <lineage>
        <taxon>Eukaryota</taxon>
        <taxon>Metazoa</taxon>
        <taxon>Ecdysozoa</taxon>
        <taxon>Arthropoda</taxon>
        <taxon>Hexapoda</taxon>
        <taxon>Insecta</taxon>
        <taxon>Pterygota</taxon>
        <taxon>Neoptera</taxon>
        <taxon>Endopterygota</taxon>
        <taxon>Hymenoptera</taxon>
        <taxon>Apocrita</taxon>
        <taxon>Aculeata</taxon>
        <taxon>Apoidea</taxon>
        <taxon>Anthophila</taxon>
        <taxon>Halictidae</taxon>
        <taxon>Rophitinae</taxon>
        <taxon>Dufourea</taxon>
    </lineage>
</organism>
<dbReference type="PANTHER" id="PTHR13492:SF2">
    <property type="entry name" value="RING FINGER PROTEIN 37"/>
    <property type="match status" value="1"/>
</dbReference>
<dbReference type="GO" id="GO:0031625">
    <property type="term" value="F:ubiquitin protein ligase binding"/>
    <property type="evidence" value="ECO:0007669"/>
    <property type="project" value="TreeGrafter"/>
</dbReference>
<dbReference type="GO" id="GO:0034450">
    <property type="term" value="F:ubiquitin-ubiquitin ligase activity"/>
    <property type="evidence" value="ECO:0007669"/>
    <property type="project" value="TreeGrafter"/>
</dbReference>
<dbReference type="InterPro" id="IPR039925">
    <property type="entry name" value="RNF37_RING-Ubox"/>
</dbReference>
<reference evidence="2 3" key="1">
    <citation type="submission" date="2015-07" db="EMBL/GenBank/DDBJ databases">
        <title>The genome of Dufourea novaeangliae.</title>
        <authorList>
            <person name="Pan H."/>
            <person name="Kapheim K."/>
        </authorList>
    </citation>
    <scope>NUCLEOTIDE SEQUENCE [LARGE SCALE GENOMIC DNA]</scope>
    <source>
        <strain evidence="2">0120121106</strain>
        <tissue evidence="2">Whole body</tissue>
    </source>
</reference>
<sequence length="461" mass="51555">MLINFCDPRLRPEIECSTISTEGYEVSNLITNSDKGFLAYACIKPPVNIDITFLCNVSISHILIWPHVGSQRSSGFQLYAKTSNDASMPYTMLASGFLDRSNSGLLLCESNVNHETLSVPENFLKRHIKPSVRYLATYINNLRICICKTDNSVPALGKIEVWGSVSSRCGKDIIASISTLWCKHEFHEFKSVKREQSEEQSSSSNSIDKSQRLVLPITVVNSSFGEALDSSLQVPEPFLDAITWEIMTQPILLPSGKIIDQSTLQKHEETEALWGRRLTDPFTGLSFSEDRKPVVATALKMRIDKFLLENSNAEEVKRLPRVLGRTLSLGITEKTTTDIPKYLLHQTVFNKSSNDRKPKLHCSVTTTQGNKKSCHQLPVVVIPHKRTASTLAKPTKKRKIFDSVESSSKDVKGEVNSNCTDIDTSVDISTIIPHLKRFDSIPEVNNSASSSPCYLAKQWYK</sequence>
<evidence type="ECO:0000313" key="2">
    <source>
        <dbReference type="EMBL" id="KZC08610.1"/>
    </source>
</evidence>
<protein>
    <submittedName>
        <fullName evidence="2">RING finger protein 37</fullName>
    </submittedName>
</protein>
<dbReference type="InterPro" id="IPR039847">
    <property type="entry name" value="Ubox5"/>
</dbReference>
<dbReference type="OrthoDB" id="20295at2759"/>
<dbReference type="SUPFAM" id="SSF57850">
    <property type="entry name" value="RING/U-box"/>
    <property type="match status" value="1"/>
</dbReference>
<gene>
    <name evidence="2" type="ORF">WN55_11265</name>
</gene>
<keyword evidence="3" id="KW-1185">Reference proteome</keyword>
<accession>A0A154PBN9</accession>
<evidence type="ECO:0000259" key="1">
    <source>
        <dbReference type="PROSITE" id="PS51698"/>
    </source>
</evidence>
<dbReference type="SMART" id="SM00504">
    <property type="entry name" value="Ubox"/>
    <property type="match status" value="1"/>
</dbReference>
<dbReference type="CDD" id="cd16660">
    <property type="entry name" value="RING-Ubox_RNF37"/>
    <property type="match status" value="1"/>
</dbReference>
<dbReference type="GO" id="GO:0005634">
    <property type="term" value="C:nucleus"/>
    <property type="evidence" value="ECO:0007669"/>
    <property type="project" value="TreeGrafter"/>
</dbReference>
<evidence type="ECO:0000313" key="3">
    <source>
        <dbReference type="Proteomes" id="UP000076502"/>
    </source>
</evidence>
<dbReference type="InterPro" id="IPR003613">
    <property type="entry name" value="Ubox_domain"/>
</dbReference>
<dbReference type="Pfam" id="PF19318">
    <property type="entry name" value="DUF5918"/>
    <property type="match status" value="2"/>
</dbReference>
<dbReference type="EMBL" id="KQ434851">
    <property type="protein sequence ID" value="KZC08610.1"/>
    <property type="molecule type" value="Genomic_DNA"/>
</dbReference>
<dbReference type="AlphaFoldDB" id="A0A154PBN9"/>
<dbReference type="PANTHER" id="PTHR13492">
    <property type="entry name" value="RING FINGER PROTEIN 37"/>
    <property type="match status" value="1"/>
</dbReference>
<name>A0A154PBN9_DUFNO</name>
<proteinExistence type="predicted"/>
<dbReference type="GO" id="GO:0000209">
    <property type="term" value="P:protein polyubiquitination"/>
    <property type="evidence" value="ECO:0007669"/>
    <property type="project" value="TreeGrafter"/>
</dbReference>